<proteinExistence type="predicted"/>
<evidence type="ECO:0000313" key="3">
    <source>
        <dbReference type="Proteomes" id="UP000689195"/>
    </source>
</evidence>
<sequence>MHLIRNRCNKHKQNYIQFICLQEDCEFNKLGCISCFPDHDGHTKQNMEIQHFFEQITQKDRDLELKYLQLINSNSAKKNKEQLIRSIQQQCKAIQSRVFSYIDRHCEALINSVQNKNLNDSSSQLKVKAYHDELERIKNKSTYTLENKEIEFLINFVLTNDYQEMITNAIQIKEKNTQEFTYDINQVVDSIDHQFSELYNQLDSLLLSQQFASSPSFEQKNKSVQHNYSLTLGILPKSPNKNLTKGKSKSPLRQTSTNQSRMKTPESNKKLTYQIGSTNKIQISKFLMTSPLKEEDDFITKNKNLESLITNLLMIHMPFKYLNDHLLFLKNNYAEFQDYNKITHQEKVQLIEESNSQLLYVLWDNLMIEWLKPSLNFNIINIKVYEIENNFNSFLELFDKQLKMHEFVAYVIKQKIIKPKVDYQTWFILANKSTNQFKMYNIKSCGKKLNRELTVEDQSFSCIDQLKAANVYAQFPKVIQDHLNGSFSIEKDLKIIIKGIMDPNFQTQLLAERLQILLNLVTNPQVAANLTFQNIEKHFDQVLINFKYFINYLNLSLKDTLQN</sequence>
<reference evidence="2" key="1">
    <citation type="submission" date="2021-01" db="EMBL/GenBank/DDBJ databases">
        <authorList>
            <consortium name="Genoscope - CEA"/>
            <person name="William W."/>
        </authorList>
    </citation>
    <scope>NUCLEOTIDE SEQUENCE</scope>
</reference>
<keyword evidence="3" id="KW-1185">Reference proteome</keyword>
<feature type="compositionally biased region" description="Polar residues" evidence="1">
    <location>
        <begin position="251"/>
        <end position="262"/>
    </location>
</feature>
<feature type="region of interest" description="Disordered" evidence="1">
    <location>
        <begin position="233"/>
        <end position="268"/>
    </location>
</feature>
<dbReference type="OrthoDB" id="290549at2759"/>
<organism evidence="2 3">
    <name type="scientific">Paramecium pentaurelia</name>
    <dbReference type="NCBI Taxonomy" id="43138"/>
    <lineage>
        <taxon>Eukaryota</taxon>
        <taxon>Sar</taxon>
        <taxon>Alveolata</taxon>
        <taxon>Ciliophora</taxon>
        <taxon>Intramacronucleata</taxon>
        <taxon>Oligohymenophorea</taxon>
        <taxon>Peniculida</taxon>
        <taxon>Parameciidae</taxon>
        <taxon>Paramecium</taxon>
    </lineage>
</organism>
<evidence type="ECO:0000256" key="1">
    <source>
        <dbReference type="SAM" id="MobiDB-lite"/>
    </source>
</evidence>
<dbReference type="CDD" id="cd19774">
    <property type="entry name" value="Bbox2_TRIM23_C-IX_rpt2"/>
    <property type="match status" value="1"/>
</dbReference>
<gene>
    <name evidence="2" type="ORF">PPENT_87.1.T0740105</name>
</gene>
<protein>
    <submittedName>
        <fullName evidence="2">Uncharacterized protein</fullName>
    </submittedName>
</protein>
<comment type="caution">
    <text evidence="2">The sequence shown here is derived from an EMBL/GenBank/DDBJ whole genome shotgun (WGS) entry which is preliminary data.</text>
</comment>
<dbReference type="EMBL" id="CAJJDO010000074">
    <property type="protein sequence ID" value="CAD8180404.1"/>
    <property type="molecule type" value="Genomic_DNA"/>
</dbReference>
<name>A0A8S1VS23_9CILI</name>
<evidence type="ECO:0000313" key="2">
    <source>
        <dbReference type="EMBL" id="CAD8180404.1"/>
    </source>
</evidence>
<accession>A0A8S1VS23</accession>
<dbReference type="AlphaFoldDB" id="A0A8S1VS23"/>
<dbReference type="Proteomes" id="UP000689195">
    <property type="component" value="Unassembled WGS sequence"/>
</dbReference>